<dbReference type="CDD" id="cd01650">
    <property type="entry name" value="RT_nLTR_like"/>
    <property type="match status" value="1"/>
</dbReference>
<dbReference type="Gene3D" id="3.60.10.10">
    <property type="entry name" value="Endonuclease/exonuclease/phosphatase"/>
    <property type="match status" value="1"/>
</dbReference>
<dbReference type="Pfam" id="PF13966">
    <property type="entry name" value="zf-RVT"/>
    <property type="match status" value="1"/>
</dbReference>
<evidence type="ECO:0000256" key="1">
    <source>
        <dbReference type="SAM" id="MobiDB-lite"/>
    </source>
</evidence>
<comment type="caution">
    <text evidence="4">The sequence shown here is derived from an EMBL/GenBank/DDBJ whole genome shotgun (WGS) entry which is preliminary data.</text>
</comment>
<evidence type="ECO:0000259" key="2">
    <source>
        <dbReference type="Pfam" id="PF00078"/>
    </source>
</evidence>
<feature type="region of interest" description="Disordered" evidence="1">
    <location>
        <begin position="271"/>
        <end position="342"/>
    </location>
</feature>
<evidence type="ECO:0008006" key="5">
    <source>
        <dbReference type="Google" id="ProtNLM"/>
    </source>
</evidence>
<dbReference type="EMBL" id="BKCJ010001076">
    <property type="protein sequence ID" value="GEU38638.1"/>
    <property type="molecule type" value="Genomic_DNA"/>
</dbReference>
<evidence type="ECO:0000313" key="4">
    <source>
        <dbReference type="EMBL" id="GEU38638.1"/>
    </source>
</evidence>
<protein>
    <recommendedName>
        <fullName evidence="5">Reverse transcriptase domain-containing protein</fullName>
    </recommendedName>
</protein>
<feature type="compositionally biased region" description="Basic and acidic residues" evidence="1">
    <location>
        <begin position="276"/>
        <end position="292"/>
    </location>
</feature>
<feature type="compositionally biased region" description="Basic and acidic residues" evidence="1">
    <location>
        <begin position="319"/>
        <end position="339"/>
    </location>
</feature>
<gene>
    <name evidence="4" type="ORF">Tci_010616</name>
</gene>
<sequence length="1602" mass="182608">MPSSIPSIFSDCHVLHLYLADKPKDNTLTGSVPSQDKASRGKMRRGFQLERLAQLLRLRFVKIPWKYLRLKMSEEDDNLKVKIAEPKQKVVKSKKTTMIFPRHREMEKSGGDSNKSRTLNASFIRNVDGKIMGKDGLHTEDFPSLVSVPVDKVPNAATKEPCIQATTEKEGHHAAVESDIFWNTSCKDGNSKSSTSESVSKEHDIIKPTNSFAGVLMDKLFKKVVKIKEMRSEVNVAGAAVTIPFEAVEAVNAGFINTLVGYFIGDSEKCPNLPKENTKPKANEEGFTEVKSKKTKKQSTRKQVEGIRLSKPNLNLQYRRVDPKSKKSDGNKDGKKHVSEVNLSLEGAASTSTNNVIKLKNSYSSLEDDETDWDNTGTKLSVIDESDSEDVDEVMVLEEPNGHKNDLRWNHNDVDISVINQDDQSMHIRVWVKADRKEFFCSIVYAHNRYTQRRLLWNNLWFHKLYVRDRPWCILGDFNAALFLHDYSVGISNIDISMREFKECVEDLEILDVQYSGLQFTWTQKPKGNEGLLKKIDRVMANLKFNDVFVGSHAIFKPYRNSDHAPSVLCIPSVIKPKPKPFKFYNLITSNDNFKRVVLEGWTKYVSGFHMFRVQVRLDADPFNESIREEEAMILVAFNEACLMEEKFLKQKAKIDWLREGDSNSAYFHKSVKSRISRSRIDVISSENGEIFENEHVADAFVNHYKMSLGQPGNTSDFCDIDLFRVRLDESLALDMTRQVTLQEVKSALFSMGNDKSPGPGGYTAAFFKESWDIVADDFVAAVREFFANGKLLRELNHTIIALIPKESLKVLISPNQSAFVSGRSIADNILLTQELMHNYHLDRGVARCAFKVDIQKAYDTVDWVFLKNILAGFGFHDRMIGWIMECVTTTSFSISINGSLHGFFKGKRSLRQRDPLSPYLFTLVMEILTLMLQRGVDSGNLFVYHRYCSKMKLINLCFADDLFLFSHGDTDSVKVIKGALNEFQEASGLKGRSKVAWEAVCLPKDEGGLGVRRLDTFNKALMVSHIWKLLSLKESLWVKWVHIYKLKGRNRGPSRCAFKVDIQKAYDTVDWNFLRSILVGFGFHHVMCGNILSYGTYLNCNSRTRNSFTYDPIPESLDEVQISPNPPPQCHFSVNPLIDHHYCYEYGNSLNDFFCYQCACEFCGNDAHSTLGPLADFVSSRDRCLAGLNASLNVREVLHDGIWSWPLELCSKYPQLQNIQCKSSNLNGDRLEWRDEGGMVKPFSVSMVWSTIRHRNPKVDWYDAVWFPYCIPRHAFNLWLVINQKLKTQDKVTSWEVSDSLMTVCSLCEMVQDSHDHIFFECPFSKQVWLYMKSFAALPNSNEVFQQILLEVISFSKRKSPKEARKKQIEEEQAAKAQNSKIPFCCDDDDDYNSAITPNEPVDSLSMGDEHLDTIPATESEEFIKSSVENLVPNPSESEGESGCDVTACFTTFSNVLFDAEYDFYSVNDQSFFDEDFPKEIYSNPLFDEEIIPMKKDPHSFNDEFDLIESMLNHDSSIIISSKIESFFDEFAGEVTLHKSIPPGIDETNCYPEEKNHFTKRLLYDNSSPRPLEEFVYDNSDADIESFSPSPIPVEDSYGGN</sequence>
<evidence type="ECO:0000259" key="3">
    <source>
        <dbReference type="Pfam" id="PF13966"/>
    </source>
</evidence>
<dbReference type="SUPFAM" id="SSF56219">
    <property type="entry name" value="DNase I-like"/>
    <property type="match status" value="1"/>
</dbReference>
<organism evidence="4">
    <name type="scientific">Tanacetum cinerariifolium</name>
    <name type="common">Dalmatian daisy</name>
    <name type="synonym">Chrysanthemum cinerariifolium</name>
    <dbReference type="NCBI Taxonomy" id="118510"/>
    <lineage>
        <taxon>Eukaryota</taxon>
        <taxon>Viridiplantae</taxon>
        <taxon>Streptophyta</taxon>
        <taxon>Embryophyta</taxon>
        <taxon>Tracheophyta</taxon>
        <taxon>Spermatophyta</taxon>
        <taxon>Magnoliopsida</taxon>
        <taxon>eudicotyledons</taxon>
        <taxon>Gunneridae</taxon>
        <taxon>Pentapetalae</taxon>
        <taxon>asterids</taxon>
        <taxon>campanulids</taxon>
        <taxon>Asterales</taxon>
        <taxon>Asteraceae</taxon>
        <taxon>Asteroideae</taxon>
        <taxon>Anthemideae</taxon>
        <taxon>Anthemidinae</taxon>
        <taxon>Tanacetum</taxon>
    </lineage>
</organism>
<accession>A0A6L2JNH8</accession>
<reference evidence="4" key="1">
    <citation type="journal article" date="2019" name="Sci. Rep.">
        <title>Draft genome of Tanacetum cinerariifolium, the natural source of mosquito coil.</title>
        <authorList>
            <person name="Yamashiro T."/>
            <person name="Shiraishi A."/>
            <person name="Satake H."/>
            <person name="Nakayama K."/>
        </authorList>
    </citation>
    <scope>NUCLEOTIDE SEQUENCE</scope>
</reference>
<feature type="region of interest" description="Disordered" evidence="1">
    <location>
        <begin position="1583"/>
        <end position="1602"/>
    </location>
</feature>
<dbReference type="InterPro" id="IPR036691">
    <property type="entry name" value="Endo/exonu/phosph_ase_sf"/>
</dbReference>
<dbReference type="PANTHER" id="PTHR33116:SF78">
    <property type="entry name" value="OS12G0587133 PROTEIN"/>
    <property type="match status" value="1"/>
</dbReference>
<dbReference type="InterPro" id="IPR000477">
    <property type="entry name" value="RT_dom"/>
</dbReference>
<dbReference type="InterPro" id="IPR026960">
    <property type="entry name" value="RVT-Znf"/>
</dbReference>
<feature type="domain" description="Reverse transcriptase" evidence="2">
    <location>
        <begin position="793"/>
        <end position="990"/>
    </location>
</feature>
<feature type="domain" description="Reverse transcriptase zinc-binding" evidence="3">
    <location>
        <begin position="1244"/>
        <end position="1330"/>
    </location>
</feature>
<dbReference type="Pfam" id="PF00078">
    <property type="entry name" value="RVT_1"/>
    <property type="match status" value="1"/>
</dbReference>
<proteinExistence type="predicted"/>
<name>A0A6L2JNH8_TANCI</name>
<dbReference type="PANTHER" id="PTHR33116">
    <property type="entry name" value="REVERSE TRANSCRIPTASE ZINC-BINDING DOMAIN-CONTAINING PROTEIN-RELATED-RELATED"/>
    <property type="match status" value="1"/>
</dbReference>